<sequence length="279" mass="31306">MAFQRRAGDGLNYQHCRYGSSRVLFRGPSPDLTQDYITFLGGTETYGRFIPTPFPALLQGRVAPGCVNFGLTNAGLDLFLNDADVLGIAAQARVRILQILGAQNMSNRFYQVHPRRNDRFLRASDRLCQLYPEVDFTEFHFIRHMLGHLAQLSQERYGQVVAELRTAWVARMRHILMVLEAPVVLLWFADHAPPDHEVPDLRHDPLFITRAMLDAVRPHAADLVEVPCSDQALCDGTQGMVFAENEAEAAALLLGPRAHHEAAEALLPVLRPHLRRDAA</sequence>
<evidence type="ECO:0000313" key="3">
    <source>
        <dbReference type="Proteomes" id="UP000681356"/>
    </source>
</evidence>
<organism evidence="2 3">
    <name type="scientific">Thetidibacter halocola</name>
    <dbReference type="NCBI Taxonomy" id="2827239"/>
    <lineage>
        <taxon>Bacteria</taxon>
        <taxon>Pseudomonadati</taxon>
        <taxon>Pseudomonadota</taxon>
        <taxon>Alphaproteobacteria</taxon>
        <taxon>Rhodobacterales</taxon>
        <taxon>Roseobacteraceae</taxon>
        <taxon>Thetidibacter</taxon>
    </lineage>
</organism>
<comment type="caution">
    <text evidence="2">The sequence shown here is derived from an EMBL/GenBank/DDBJ whole genome shotgun (WGS) entry which is preliminary data.</text>
</comment>
<dbReference type="Pfam" id="PF20078">
    <property type="entry name" value="DUF6473"/>
    <property type="match status" value="1"/>
</dbReference>
<keyword evidence="3" id="KW-1185">Reference proteome</keyword>
<gene>
    <name evidence="2" type="ORF">KB874_11815</name>
</gene>
<reference evidence="2" key="1">
    <citation type="submission" date="2021-04" db="EMBL/GenBank/DDBJ databases">
        <authorList>
            <person name="Yoon J."/>
        </authorList>
    </citation>
    <scope>NUCLEOTIDE SEQUENCE</scope>
    <source>
        <strain evidence="2">KMU-90</strain>
    </source>
</reference>
<name>A0A8J7WGP8_9RHOB</name>
<dbReference type="EMBL" id="JAGTUU010000004">
    <property type="protein sequence ID" value="MBS0124783.1"/>
    <property type="molecule type" value="Genomic_DNA"/>
</dbReference>
<evidence type="ECO:0000313" key="2">
    <source>
        <dbReference type="EMBL" id="MBS0124783.1"/>
    </source>
</evidence>
<feature type="domain" description="DUF6473" evidence="1">
    <location>
        <begin position="1"/>
        <end position="272"/>
    </location>
</feature>
<proteinExistence type="predicted"/>
<evidence type="ECO:0000259" key="1">
    <source>
        <dbReference type="Pfam" id="PF20078"/>
    </source>
</evidence>
<accession>A0A8J7WGP8</accession>
<dbReference type="Proteomes" id="UP000681356">
    <property type="component" value="Unassembled WGS sequence"/>
</dbReference>
<dbReference type="AlphaFoldDB" id="A0A8J7WGP8"/>
<protein>
    <recommendedName>
        <fullName evidence="1">DUF6473 domain-containing protein</fullName>
    </recommendedName>
</protein>
<dbReference type="InterPro" id="IPR045524">
    <property type="entry name" value="DUF6473"/>
</dbReference>
<dbReference type="RefSeq" id="WP_212536742.1">
    <property type="nucleotide sequence ID" value="NZ_JAGTUU010000004.1"/>
</dbReference>